<dbReference type="InterPro" id="IPR036875">
    <property type="entry name" value="Znf_CCHC_sf"/>
</dbReference>
<dbReference type="GO" id="GO:0003676">
    <property type="term" value="F:nucleic acid binding"/>
    <property type="evidence" value="ECO:0007669"/>
    <property type="project" value="InterPro"/>
</dbReference>
<dbReference type="Pfam" id="PF14223">
    <property type="entry name" value="Retrotran_gag_2"/>
    <property type="match status" value="1"/>
</dbReference>
<accession>A0AAD8VEC5</accession>
<sequence>MHFHQVLPTIRGARVSGLLDDSDAAPPEMPTEKPGYEDSADQTEKSVPNPAYDAWIARDQIVLGYLLQSIGPEVLPHVHRIETAIGVWQAVEEMFASHCQTKITNLRIQLANTKKLQMSTDAFLTKMQGIVDELATDGKVITTREHVSFILAGLGGSYNSLVAALGVSTAPISLSSLDAGTRTTDREAAVETILIIATRDEMIAVTIARLVKEAVVAVHPPAGVRGRDHGRRRNTPWVDVTCQICDKEGHPAKDCWW</sequence>
<comment type="caution">
    <text evidence="2">The sequence shown here is derived from an EMBL/GenBank/DDBJ whole genome shotgun (WGS) entry which is preliminary data.</text>
</comment>
<dbReference type="GO" id="GO:0008270">
    <property type="term" value="F:zinc ion binding"/>
    <property type="evidence" value="ECO:0007669"/>
    <property type="project" value="InterPro"/>
</dbReference>
<evidence type="ECO:0000313" key="2">
    <source>
        <dbReference type="EMBL" id="KAK1601580.1"/>
    </source>
</evidence>
<feature type="region of interest" description="Disordered" evidence="1">
    <location>
        <begin position="17"/>
        <end position="47"/>
    </location>
</feature>
<dbReference type="Proteomes" id="UP001231189">
    <property type="component" value="Unassembled WGS sequence"/>
</dbReference>
<dbReference type="PANTHER" id="PTHR47481:SF31">
    <property type="entry name" value="OS01G0873500 PROTEIN"/>
    <property type="match status" value="1"/>
</dbReference>
<dbReference type="SUPFAM" id="SSF57756">
    <property type="entry name" value="Retrovirus zinc finger-like domains"/>
    <property type="match status" value="1"/>
</dbReference>
<dbReference type="PANTHER" id="PTHR47481">
    <property type="match status" value="1"/>
</dbReference>
<name>A0AAD8VEC5_LOLMU</name>
<evidence type="ECO:0000313" key="3">
    <source>
        <dbReference type="Proteomes" id="UP001231189"/>
    </source>
</evidence>
<protein>
    <submittedName>
        <fullName evidence="2">Uncharacterized protein</fullName>
    </submittedName>
</protein>
<reference evidence="2" key="1">
    <citation type="submission" date="2023-07" db="EMBL/GenBank/DDBJ databases">
        <title>A chromosome-level genome assembly of Lolium multiflorum.</title>
        <authorList>
            <person name="Chen Y."/>
            <person name="Copetti D."/>
            <person name="Kolliker R."/>
            <person name="Studer B."/>
        </authorList>
    </citation>
    <scope>NUCLEOTIDE SEQUENCE</scope>
    <source>
        <strain evidence="2">02402/16</strain>
        <tissue evidence="2">Leaf</tissue>
    </source>
</reference>
<gene>
    <name evidence="2" type="ORF">QYE76_027271</name>
</gene>
<dbReference type="EMBL" id="JAUUTY010000394">
    <property type="protein sequence ID" value="KAK1601580.1"/>
    <property type="molecule type" value="Genomic_DNA"/>
</dbReference>
<proteinExistence type="predicted"/>
<evidence type="ECO:0000256" key="1">
    <source>
        <dbReference type="SAM" id="MobiDB-lite"/>
    </source>
</evidence>
<organism evidence="2 3">
    <name type="scientific">Lolium multiflorum</name>
    <name type="common">Italian ryegrass</name>
    <name type="synonym">Lolium perenne subsp. multiflorum</name>
    <dbReference type="NCBI Taxonomy" id="4521"/>
    <lineage>
        <taxon>Eukaryota</taxon>
        <taxon>Viridiplantae</taxon>
        <taxon>Streptophyta</taxon>
        <taxon>Embryophyta</taxon>
        <taxon>Tracheophyta</taxon>
        <taxon>Spermatophyta</taxon>
        <taxon>Magnoliopsida</taxon>
        <taxon>Liliopsida</taxon>
        <taxon>Poales</taxon>
        <taxon>Poaceae</taxon>
        <taxon>BOP clade</taxon>
        <taxon>Pooideae</taxon>
        <taxon>Poodae</taxon>
        <taxon>Poeae</taxon>
        <taxon>Poeae Chloroplast Group 2 (Poeae type)</taxon>
        <taxon>Loliodinae</taxon>
        <taxon>Loliinae</taxon>
        <taxon>Lolium</taxon>
    </lineage>
</organism>
<keyword evidence="3" id="KW-1185">Reference proteome</keyword>
<dbReference type="AlphaFoldDB" id="A0AAD8VEC5"/>